<reference evidence="3" key="1">
    <citation type="submission" date="2020-10" db="EMBL/GenBank/DDBJ databases">
        <authorList>
            <person name="Gilroy R."/>
        </authorList>
    </citation>
    <scope>NUCLEOTIDE SEQUENCE</scope>
    <source>
        <strain evidence="3">3924</strain>
    </source>
</reference>
<dbReference type="InterPro" id="IPR032265">
    <property type="entry name" value="DUF4831"/>
</dbReference>
<dbReference type="Pfam" id="PF16115">
    <property type="entry name" value="DUF4831"/>
    <property type="match status" value="1"/>
</dbReference>
<dbReference type="EMBL" id="JADIMV010000061">
    <property type="protein sequence ID" value="MBO8439736.1"/>
    <property type="molecule type" value="Genomic_DNA"/>
</dbReference>
<name>A0A940DJT3_9BACT</name>
<evidence type="ECO:0000313" key="3">
    <source>
        <dbReference type="EMBL" id="MBO8439736.1"/>
    </source>
</evidence>
<evidence type="ECO:0000256" key="1">
    <source>
        <dbReference type="SAM" id="MobiDB-lite"/>
    </source>
</evidence>
<evidence type="ECO:0000313" key="4">
    <source>
        <dbReference type="Proteomes" id="UP000712007"/>
    </source>
</evidence>
<sequence>MKRCFFAAVLCTAVLYAPAQTSVSHYVPGSSVPEGVVYCLPRTVIDVRAVAECIEEKPGPFYQYAERYLAEKDVIVKEKREWRLKDVHIMSHPVPDAERCFVVAVTKKDVAHRLKLSPAGIIEGVNVTERNDPQEPRPRRPELRGHRAEPEHGGPGHAPKPKRRPGEVRPEFDMSVLGEEALVANSIPKMAEMAARQIYRIRESRAALLSGEMEHTMDGVALEATLKEMERTERELVALFTGKRTVTTQQRSYEFTPEEDITNHVIFRISSIEGLLPADNLIGSPVYLNIKGEYHTTPVLTKKEDRAAKGLYYVVPGSAAVEVTDNDAFSVSRTMLVPQFGYTTFLPAALTDDPEVSVRFSKDGTVTYIGR</sequence>
<accession>A0A940DJT3</accession>
<dbReference type="Proteomes" id="UP000712007">
    <property type="component" value="Unassembled WGS sequence"/>
</dbReference>
<reference evidence="3" key="2">
    <citation type="journal article" date="2021" name="PeerJ">
        <title>Extensive microbial diversity within the chicken gut microbiome revealed by metagenomics and culture.</title>
        <authorList>
            <person name="Gilroy R."/>
            <person name="Ravi A."/>
            <person name="Getino M."/>
            <person name="Pursley I."/>
            <person name="Horton D.L."/>
            <person name="Alikhan N.F."/>
            <person name="Baker D."/>
            <person name="Gharbi K."/>
            <person name="Hall N."/>
            <person name="Watson M."/>
            <person name="Adriaenssens E.M."/>
            <person name="Foster-Nyarko E."/>
            <person name="Jarju S."/>
            <person name="Secka A."/>
            <person name="Antonio M."/>
            <person name="Oren A."/>
            <person name="Chaudhuri R.R."/>
            <person name="La Ragione R."/>
            <person name="Hildebrand F."/>
            <person name="Pallen M.J."/>
        </authorList>
    </citation>
    <scope>NUCLEOTIDE SEQUENCE</scope>
    <source>
        <strain evidence="3">3924</strain>
    </source>
</reference>
<organism evidence="3 4">
    <name type="scientific">Candidatus Aphodosoma intestinipullorum</name>
    <dbReference type="NCBI Taxonomy" id="2840674"/>
    <lineage>
        <taxon>Bacteria</taxon>
        <taxon>Pseudomonadati</taxon>
        <taxon>Bacteroidota</taxon>
        <taxon>Bacteroidia</taxon>
        <taxon>Bacteroidales</taxon>
        <taxon>Candidatus Aphodosoma</taxon>
    </lineage>
</organism>
<feature type="chain" id="PRO_5037566834" evidence="2">
    <location>
        <begin position="20"/>
        <end position="371"/>
    </location>
</feature>
<gene>
    <name evidence="3" type="ORF">IAC51_03710</name>
</gene>
<feature type="compositionally biased region" description="Basic and acidic residues" evidence="1">
    <location>
        <begin position="129"/>
        <end position="154"/>
    </location>
</feature>
<keyword evidence="2" id="KW-0732">Signal</keyword>
<dbReference type="AlphaFoldDB" id="A0A940DJT3"/>
<evidence type="ECO:0000256" key="2">
    <source>
        <dbReference type="SAM" id="SignalP"/>
    </source>
</evidence>
<protein>
    <submittedName>
        <fullName evidence="3">DUF4831 family protein</fullName>
    </submittedName>
</protein>
<feature type="signal peptide" evidence="2">
    <location>
        <begin position="1"/>
        <end position="19"/>
    </location>
</feature>
<comment type="caution">
    <text evidence="3">The sequence shown here is derived from an EMBL/GenBank/DDBJ whole genome shotgun (WGS) entry which is preliminary data.</text>
</comment>
<feature type="region of interest" description="Disordered" evidence="1">
    <location>
        <begin position="125"/>
        <end position="168"/>
    </location>
</feature>
<proteinExistence type="predicted"/>